<name>A0A3D5QDC8_FLESI</name>
<dbReference type="InterPro" id="IPR013216">
    <property type="entry name" value="Methyltransf_11"/>
</dbReference>
<reference evidence="5 6" key="1">
    <citation type="journal article" date="2018" name="Nat. Biotechnol.">
        <title>A standardized bacterial taxonomy based on genome phylogeny substantially revises the tree of life.</title>
        <authorList>
            <person name="Parks D.H."/>
            <person name="Chuvochina M."/>
            <person name="Waite D.W."/>
            <person name="Rinke C."/>
            <person name="Skarshewski A."/>
            <person name="Chaumeil P.A."/>
            <person name="Hugenholtz P."/>
        </authorList>
    </citation>
    <scope>NUCLEOTIDE SEQUENCE [LARGE SCALE GENOMIC DNA]</scope>
    <source>
        <strain evidence="5">UBA8672</strain>
    </source>
</reference>
<sequence>MSFDDSAFNYKISSDHKTGTDLEILKGLFENKKFDRTLDVATAAGHCARIFNAKQYVVSDLSFNMLKEALSDWPFPSAVQNYAETLPFKTQTFDLVSCRIALHHFREADSFFKESSRVLKNKGFLVLIDSLVDIEDAYLNTIEFVRDPSHFRSYTFKEIVDMTSDYFRIEFLQLLYKKHNFDEWAKRLNPSRKRLEKISQAFLALPENIKQELSLEVAGENILSYTDKKAVIILRKL</sequence>
<dbReference type="PANTHER" id="PTHR44942">
    <property type="entry name" value="METHYLTRANSF_11 DOMAIN-CONTAINING PROTEIN"/>
    <property type="match status" value="1"/>
</dbReference>
<dbReference type="InterPro" id="IPR051052">
    <property type="entry name" value="Diverse_substrate_MTase"/>
</dbReference>
<evidence type="ECO:0000259" key="4">
    <source>
        <dbReference type="Pfam" id="PF08241"/>
    </source>
</evidence>
<keyword evidence="3 5" id="KW-0808">Transferase</keyword>
<evidence type="ECO:0000313" key="6">
    <source>
        <dbReference type="Proteomes" id="UP000262325"/>
    </source>
</evidence>
<proteinExistence type="inferred from homology"/>
<evidence type="ECO:0000256" key="2">
    <source>
        <dbReference type="ARBA" id="ARBA00022603"/>
    </source>
</evidence>
<comment type="similarity">
    <text evidence="1">Belongs to the methyltransferase superfamily.</text>
</comment>
<keyword evidence="2 5" id="KW-0489">Methyltransferase</keyword>
<dbReference type="GO" id="GO:0032259">
    <property type="term" value="P:methylation"/>
    <property type="evidence" value="ECO:0007669"/>
    <property type="project" value="UniProtKB-KW"/>
</dbReference>
<dbReference type="AlphaFoldDB" id="A0A3D5QDC8"/>
<dbReference type="Proteomes" id="UP000262325">
    <property type="component" value="Unassembled WGS sequence"/>
</dbReference>
<dbReference type="InterPro" id="IPR029063">
    <property type="entry name" value="SAM-dependent_MTases_sf"/>
</dbReference>
<dbReference type="GO" id="GO:0008757">
    <property type="term" value="F:S-adenosylmethionine-dependent methyltransferase activity"/>
    <property type="evidence" value="ECO:0007669"/>
    <property type="project" value="InterPro"/>
</dbReference>
<evidence type="ECO:0000256" key="1">
    <source>
        <dbReference type="ARBA" id="ARBA00008361"/>
    </source>
</evidence>
<comment type="caution">
    <text evidence="5">The sequence shown here is derived from an EMBL/GenBank/DDBJ whole genome shotgun (WGS) entry which is preliminary data.</text>
</comment>
<protein>
    <submittedName>
        <fullName evidence="5">SAM-dependent methyltransferase</fullName>
    </submittedName>
</protein>
<evidence type="ECO:0000313" key="5">
    <source>
        <dbReference type="EMBL" id="HCW93846.1"/>
    </source>
</evidence>
<dbReference type="PANTHER" id="PTHR44942:SF4">
    <property type="entry name" value="METHYLTRANSFERASE TYPE 11 DOMAIN-CONTAINING PROTEIN"/>
    <property type="match status" value="1"/>
</dbReference>
<gene>
    <name evidence="5" type="ORF">DHM44_09210</name>
</gene>
<organism evidence="5 6">
    <name type="scientific">Flexistipes sinusarabici</name>
    <dbReference type="NCBI Taxonomy" id="2352"/>
    <lineage>
        <taxon>Bacteria</taxon>
        <taxon>Pseudomonadati</taxon>
        <taxon>Deferribacterota</taxon>
        <taxon>Deferribacteres</taxon>
        <taxon>Deferribacterales</taxon>
        <taxon>Flexistipitaceae</taxon>
        <taxon>Flexistipes</taxon>
    </lineage>
</organism>
<dbReference type="Pfam" id="PF08241">
    <property type="entry name" value="Methyltransf_11"/>
    <property type="match status" value="1"/>
</dbReference>
<dbReference type="EMBL" id="DPPF01000194">
    <property type="protein sequence ID" value="HCW93846.1"/>
    <property type="molecule type" value="Genomic_DNA"/>
</dbReference>
<dbReference type="Gene3D" id="3.40.50.150">
    <property type="entry name" value="Vaccinia Virus protein VP39"/>
    <property type="match status" value="1"/>
</dbReference>
<feature type="domain" description="Methyltransferase type 11" evidence="4">
    <location>
        <begin position="38"/>
        <end position="127"/>
    </location>
</feature>
<dbReference type="CDD" id="cd02440">
    <property type="entry name" value="AdoMet_MTases"/>
    <property type="match status" value="1"/>
</dbReference>
<evidence type="ECO:0000256" key="3">
    <source>
        <dbReference type="ARBA" id="ARBA00022679"/>
    </source>
</evidence>
<dbReference type="SUPFAM" id="SSF53335">
    <property type="entry name" value="S-adenosyl-L-methionine-dependent methyltransferases"/>
    <property type="match status" value="1"/>
</dbReference>
<accession>A0A3D5QDC8</accession>